<sequence length="74" mass="7875">KVTSPEVADEVGPTLHPRETAELRAYDAADRGIAFARVWTRKEAYLKGLGTGLGRALSLDYLGAAPHGRGALRG</sequence>
<evidence type="ECO:0000256" key="1">
    <source>
        <dbReference type="ARBA" id="ARBA00022679"/>
    </source>
</evidence>
<feature type="non-terminal residue" evidence="3">
    <location>
        <position position="1"/>
    </location>
</feature>
<dbReference type="SUPFAM" id="SSF56214">
    <property type="entry name" value="4'-phosphopantetheinyl transferase"/>
    <property type="match status" value="1"/>
</dbReference>
<evidence type="ECO:0000313" key="4">
    <source>
        <dbReference type="Proteomes" id="UP000664167"/>
    </source>
</evidence>
<dbReference type="InterPro" id="IPR008278">
    <property type="entry name" value="4-PPantetheinyl_Trfase_dom"/>
</dbReference>
<dbReference type="GO" id="GO:0000287">
    <property type="term" value="F:magnesium ion binding"/>
    <property type="evidence" value="ECO:0007669"/>
    <property type="project" value="InterPro"/>
</dbReference>
<comment type="caution">
    <text evidence="3">The sequence shown here is derived from an EMBL/GenBank/DDBJ whole genome shotgun (WGS) entry which is preliminary data.</text>
</comment>
<keyword evidence="1 3" id="KW-0808">Transferase</keyword>
<feature type="non-terminal residue" evidence="3">
    <location>
        <position position="74"/>
    </location>
</feature>
<dbReference type="Pfam" id="PF01648">
    <property type="entry name" value="ACPS"/>
    <property type="match status" value="1"/>
</dbReference>
<dbReference type="InterPro" id="IPR037143">
    <property type="entry name" value="4-PPantetheinyl_Trfase_dom_sf"/>
</dbReference>
<name>A0A939JKR9_9ACTN</name>
<dbReference type="GO" id="GO:0008897">
    <property type="term" value="F:holo-[acyl-carrier-protein] synthase activity"/>
    <property type="evidence" value="ECO:0007669"/>
    <property type="project" value="InterPro"/>
</dbReference>
<protein>
    <submittedName>
        <fullName evidence="3">4-phosphopantetheinyl transferase family protein</fullName>
    </submittedName>
</protein>
<dbReference type="Proteomes" id="UP000664167">
    <property type="component" value="Unassembled WGS sequence"/>
</dbReference>
<dbReference type="Gene3D" id="3.90.470.20">
    <property type="entry name" value="4'-phosphopantetheinyl transferase domain"/>
    <property type="match status" value="1"/>
</dbReference>
<organism evidence="3 4">
    <name type="scientific">Streptomyces beijiangensis</name>
    <dbReference type="NCBI Taxonomy" id="163361"/>
    <lineage>
        <taxon>Bacteria</taxon>
        <taxon>Bacillati</taxon>
        <taxon>Actinomycetota</taxon>
        <taxon>Actinomycetes</taxon>
        <taxon>Kitasatosporales</taxon>
        <taxon>Streptomycetaceae</taxon>
        <taxon>Streptomyces</taxon>
    </lineage>
</organism>
<accession>A0A939JKR9</accession>
<keyword evidence="4" id="KW-1185">Reference proteome</keyword>
<dbReference type="EMBL" id="JAFLRJ010000959">
    <property type="protein sequence ID" value="MBO0517893.1"/>
    <property type="molecule type" value="Genomic_DNA"/>
</dbReference>
<feature type="domain" description="4'-phosphopantetheinyl transferase" evidence="2">
    <location>
        <begin position="14"/>
        <end position="60"/>
    </location>
</feature>
<reference evidence="3" key="1">
    <citation type="submission" date="2021-03" db="EMBL/GenBank/DDBJ databases">
        <title>Streptomyces poriferae sp. nov., a novel marine sponge-derived Actinobacteria species with anti-MRSA activity.</title>
        <authorList>
            <person name="Sandoval-Powers M."/>
            <person name="Kralova S."/>
            <person name="Nguyen G.-S."/>
            <person name="Fawwal D."/>
            <person name="Degnes K."/>
            <person name="Klinkenberg G."/>
            <person name="Sletta H."/>
            <person name="Wentzel A."/>
            <person name="Liles M.R."/>
        </authorList>
    </citation>
    <scope>NUCLEOTIDE SEQUENCE</scope>
    <source>
        <strain evidence="3">DSM 41794</strain>
    </source>
</reference>
<dbReference type="AlphaFoldDB" id="A0A939JKR9"/>
<dbReference type="RefSeq" id="WP_206969737.1">
    <property type="nucleotide sequence ID" value="NZ_JAFLRJ010000959.1"/>
</dbReference>
<gene>
    <name evidence="3" type="ORF">J0695_40075</name>
</gene>
<evidence type="ECO:0000259" key="2">
    <source>
        <dbReference type="Pfam" id="PF01648"/>
    </source>
</evidence>
<proteinExistence type="predicted"/>
<evidence type="ECO:0000313" key="3">
    <source>
        <dbReference type="EMBL" id="MBO0517893.1"/>
    </source>
</evidence>